<protein>
    <submittedName>
        <fullName evidence="3">Venom allergen 5</fullName>
    </submittedName>
</protein>
<dbReference type="EMBL" id="BMAT01002096">
    <property type="protein sequence ID" value="GFR98927.1"/>
    <property type="molecule type" value="Genomic_DNA"/>
</dbReference>
<evidence type="ECO:0000259" key="2">
    <source>
        <dbReference type="Pfam" id="PF00188"/>
    </source>
</evidence>
<dbReference type="CDD" id="cd05380">
    <property type="entry name" value="CAP_euk"/>
    <property type="match status" value="1"/>
</dbReference>
<dbReference type="Pfam" id="PF00188">
    <property type="entry name" value="CAP"/>
    <property type="match status" value="1"/>
</dbReference>
<dbReference type="Gene3D" id="3.40.33.10">
    <property type="entry name" value="CAP"/>
    <property type="match status" value="1"/>
</dbReference>
<dbReference type="Proteomes" id="UP000762676">
    <property type="component" value="Unassembled WGS sequence"/>
</dbReference>
<comment type="caution">
    <text evidence="3">The sequence shown here is derived from an EMBL/GenBank/DDBJ whole genome shotgun (WGS) entry which is preliminary data.</text>
</comment>
<keyword evidence="4" id="KW-1185">Reference proteome</keyword>
<gene>
    <name evidence="3" type="ORF">ElyMa_001031800</name>
</gene>
<sequence>MDLPVVMSLVLLATLTPMTLASIVALSESDRDYILEKHNTYRAGEPAVTMPDLVWSSSLEAEAQSWADTCNYGHQTGQDW</sequence>
<evidence type="ECO:0000313" key="3">
    <source>
        <dbReference type="EMBL" id="GFR98927.1"/>
    </source>
</evidence>
<feature type="non-terminal residue" evidence="3">
    <location>
        <position position="80"/>
    </location>
</feature>
<feature type="domain" description="SCP" evidence="2">
    <location>
        <begin position="35"/>
        <end position="77"/>
    </location>
</feature>
<feature type="chain" id="PRO_5043898746" evidence="1">
    <location>
        <begin position="22"/>
        <end position="80"/>
    </location>
</feature>
<dbReference type="AlphaFoldDB" id="A0AAV4HNK7"/>
<organism evidence="3 4">
    <name type="scientific">Elysia marginata</name>
    <dbReference type="NCBI Taxonomy" id="1093978"/>
    <lineage>
        <taxon>Eukaryota</taxon>
        <taxon>Metazoa</taxon>
        <taxon>Spiralia</taxon>
        <taxon>Lophotrochozoa</taxon>
        <taxon>Mollusca</taxon>
        <taxon>Gastropoda</taxon>
        <taxon>Heterobranchia</taxon>
        <taxon>Euthyneura</taxon>
        <taxon>Panpulmonata</taxon>
        <taxon>Sacoglossa</taxon>
        <taxon>Placobranchoidea</taxon>
        <taxon>Plakobranchidae</taxon>
        <taxon>Elysia</taxon>
    </lineage>
</organism>
<keyword evidence="1" id="KW-0732">Signal</keyword>
<name>A0AAV4HNK7_9GAST</name>
<dbReference type="InterPro" id="IPR035940">
    <property type="entry name" value="CAP_sf"/>
</dbReference>
<feature type="signal peptide" evidence="1">
    <location>
        <begin position="1"/>
        <end position="21"/>
    </location>
</feature>
<proteinExistence type="predicted"/>
<dbReference type="InterPro" id="IPR014044">
    <property type="entry name" value="CAP_dom"/>
</dbReference>
<evidence type="ECO:0000256" key="1">
    <source>
        <dbReference type="SAM" id="SignalP"/>
    </source>
</evidence>
<evidence type="ECO:0000313" key="4">
    <source>
        <dbReference type="Proteomes" id="UP000762676"/>
    </source>
</evidence>
<accession>A0AAV4HNK7</accession>
<reference evidence="3 4" key="1">
    <citation type="journal article" date="2021" name="Elife">
        <title>Chloroplast acquisition without the gene transfer in kleptoplastic sea slugs, Plakobranchus ocellatus.</title>
        <authorList>
            <person name="Maeda T."/>
            <person name="Takahashi S."/>
            <person name="Yoshida T."/>
            <person name="Shimamura S."/>
            <person name="Takaki Y."/>
            <person name="Nagai Y."/>
            <person name="Toyoda A."/>
            <person name="Suzuki Y."/>
            <person name="Arimoto A."/>
            <person name="Ishii H."/>
            <person name="Satoh N."/>
            <person name="Nishiyama T."/>
            <person name="Hasebe M."/>
            <person name="Maruyama T."/>
            <person name="Minagawa J."/>
            <person name="Obokata J."/>
            <person name="Shigenobu S."/>
        </authorList>
    </citation>
    <scope>NUCLEOTIDE SEQUENCE [LARGE SCALE GENOMIC DNA]</scope>
</reference>
<dbReference type="SUPFAM" id="SSF55797">
    <property type="entry name" value="PR-1-like"/>
    <property type="match status" value="1"/>
</dbReference>